<proteinExistence type="predicted"/>
<organism evidence="3 4">
    <name type="scientific">Microlunatus endophyticus</name>
    <dbReference type="NCBI Taxonomy" id="1716077"/>
    <lineage>
        <taxon>Bacteria</taxon>
        <taxon>Bacillati</taxon>
        <taxon>Actinomycetota</taxon>
        <taxon>Actinomycetes</taxon>
        <taxon>Propionibacteriales</taxon>
        <taxon>Propionibacteriaceae</taxon>
        <taxon>Microlunatus</taxon>
    </lineage>
</organism>
<dbReference type="Proteomes" id="UP000613840">
    <property type="component" value="Unassembled WGS sequence"/>
</dbReference>
<dbReference type="GO" id="GO:0003677">
    <property type="term" value="F:DNA binding"/>
    <property type="evidence" value="ECO:0007669"/>
    <property type="project" value="InterPro"/>
</dbReference>
<evidence type="ECO:0000313" key="4">
    <source>
        <dbReference type="Proteomes" id="UP000613840"/>
    </source>
</evidence>
<dbReference type="SUPFAM" id="SSF56349">
    <property type="entry name" value="DNA breaking-rejoining enzymes"/>
    <property type="match status" value="1"/>
</dbReference>
<dbReference type="Gene3D" id="1.10.443.10">
    <property type="entry name" value="Intergrase catalytic core"/>
    <property type="match status" value="1"/>
</dbReference>
<dbReference type="InterPro" id="IPR002104">
    <property type="entry name" value="Integrase_catalytic"/>
</dbReference>
<keyword evidence="4" id="KW-1185">Reference proteome</keyword>
<name>A0A917WA34_9ACTN</name>
<feature type="domain" description="Tyr recombinase" evidence="2">
    <location>
        <begin position="1"/>
        <end position="113"/>
    </location>
</feature>
<evidence type="ECO:0000256" key="1">
    <source>
        <dbReference type="ARBA" id="ARBA00023172"/>
    </source>
</evidence>
<evidence type="ECO:0000259" key="2">
    <source>
        <dbReference type="PROSITE" id="PS51898"/>
    </source>
</evidence>
<sequence>MHPELAELLRQHLDAYGSSPDGHIFVGAHGGAVTDRTYLQVFHEARGAAFTSEEASSPLMDVPYALRHAAVSTWLRATGDAPQVAAWAGHSVAVLLRVYAKCVSGAQGSNLERILDATGQS</sequence>
<dbReference type="EMBL" id="BMMZ01000020">
    <property type="protein sequence ID" value="GGL83194.1"/>
    <property type="molecule type" value="Genomic_DNA"/>
</dbReference>
<gene>
    <name evidence="3" type="ORF">GCM10011575_46880</name>
</gene>
<comment type="caution">
    <text evidence="3">The sequence shown here is derived from an EMBL/GenBank/DDBJ whole genome shotgun (WGS) entry which is preliminary data.</text>
</comment>
<evidence type="ECO:0000313" key="3">
    <source>
        <dbReference type="EMBL" id="GGL83194.1"/>
    </source>
</evidence>
<dbReference type="InterPro" id="IPR013762">
    <property type="entry name" value="Integrase-like_cat_sf"/>
</dbReference>
<dbReference type="InterPro" id="IPR011010">
    <property type="entry name" value="DNA_brk_join_enz"/>
</dbReference>
<keyword evidence="1" id="KW-0233">DNA recombination</keyword>
<reference evidence="3" key="1">
    <citation type="journal article" date="2014" name="Int. J. Syst. Evol. Microbiol.">
        <title>Complete genome sequence of Corynebacterium casei LMG S-19264T (=DSM 44701T), isolated from a smear-ripened cheese.</title>
        <authorList>
            <consortium name="US DOE Joint Genome Institute (JGI-PGF)"/>
            <person name="Walter F."/>
            <person name="Albersmeier A."/>
            <person name="Kalinowski J."/>
            <person name="Ruckert C."/>
        </authorList>
    </citation>
    <scope>NUCLEOTIDE SEQUENCE</scope>
    <source>
        <strain evidence="3">CGMCC 4.7306</strain>
    </source>
</reference>
<dbReference type="PROSITE" id="PS51898">
    <property type="entry name" value="TYR_RECOMBINASE"/>
    <property type="match status" value="1"/>
</dbReference>
<dbReference type="GO" id="GO:0015074">
    <property type="term" value="P:DNA integration"/>
    <property type="evidence" value="ECO:0007669"/>
    <property type="project" value="InterPro"/>
</dbReference>
<reference evidence="3" key="2">
    <citation type="submission" date="2020-09" db="EMBL/GenBank/DDBJ databases">
        <authorList>
            <person name="Sun Q."/>
            <person name="Zhou Y."/>
        </authorList>
    </citation>
    <scope>NUCLEOTIDE SEQUENCE</scope>
    <source>
        <strain evidence="3">CGMCC 4.7306</strain>
    </source>
</reference>
<protein>
    <recommendedName>
        <fullName evidence="2">Tyr recombinase domain-containing protein</fullName>
    </recommendedName>
</protein>
<dbReference type="GO" id="GO:0006310">
    <property type="term" value="P:DNA recombination"/>
    <property type="evidence" value="ECO:0007669"/>
    <property type="project" value="UniProtKB-KW"/>
</dbReference>
<accession>A0A917WA34</accession>
<dbReference type="AlphaFoldDB" id="A0A917WA34"/>